<dbReference type="PANTHER" id="PTHR42942">
    <property type="entry name" value="6-O-METHYLGUANINE DNA METHYLTRANSFERASE"/>
    <property type="match status" value="1"/>
</dbReference>
<dbReference type="InterPro" id="IPR052520">
    <property type="entry name" value="ATL_DNA_repair"/>
</dbReference>
<accession>A0ABX1W2A2</accession>
<dbReference type="PANTHER" id="PTHR42942:SF1">
    <property type="entry name" value="ALKYLTRANSFERASE-LIKE PROTEIN 1"/>
    <property type="match status" value="1"/>
</dbReference>
<dbReference type="EMBL" id="JABFCR010000037">
    <property type="protein sequence ID" value="NNU34255.1"/>
    <property type="molecule type" value="Genomic_DNA"/>
</dbReference>
<evidence type="ECO:0000313" key="3">
    <source>
        <dbReference type="EMBL" id="NNU34255.1"/>
    </source>
</evidence>
<protein>
    <submittedName>
        <fullName evidence="3">MGMT family protein</fullName>
    </submittedName>
</protein>
<feature type="domain" description="Methylated-DNA-[protein]-cysteine S-methyltransferase DNA binding" evidence="2">
    <location>
        <begin position="5"/>
        <end position="87"/>
    </location>
</feature>
<dbReference type="InterPro" id="IPR014048">
    <property type="entry name" value="MethylDNA_cys_MeTrfase_DNA-bd"/>
</dbReference>
<comment type="caution">
    <text evidence="3">The sequence shown here is derived from an EMBL/GenBank/DDBJ whole genome shotgun (WGS) entry which is preliminary data.</text>
</comment>
<dbReference type="InterPro" id="IPR036217">
    <property type="entry name" value="MethylDNA_cys_MeTrfase_DNAb"/>
</dbReference>
<dbReference type="Gene3D" id="1.10.10.10">
    <property type="entry name" value="Winged helix-like DNA-binding domain superfamily/Winged helix DNA-binding domain"/>
    <property type="match status" value="1"/>
</dbReference>
<reference evidence="3 4" key="1">
    <citation type="submission" date="2020-05" db="EMBL/GenBank/DDBJ databases">
        <authorList>
            <person name="Khan S.A."/>
            <person name="Jeon C.O."/>
            <person name="Chun B.H."/>
        </authorList>
    </citation>
    <scope>NUCLEOTIDE SEQUENCE [LARGE SCALE GENOMIC DNA]</scope>
    <source>
        <strain evidence="3 4">S1162</strain>
    </source>
</reference>
<evidence type="ECO:0000313" key="4">
    <source>
        <dbReference type="Proteomes" id="UP000566071"/>
    </source>
</evidence>
<dbReference type="SUPFAM" id="SSF46767">
    <property type="entry name" value="Methylated DNA-protein cysteine methyltransferase, C-terminal domain"/>
    <property type="match status" value="1"/>
</dbReference>
<name>A0ABX1W2A2_9SPHI</name>
<evidence type="ECO:0000256" key="1">
    <source>
        <dbReference type="ARBA" id="ARBA00022763"/>
    </source>
</evidence>
<dbReference type="RefSeq" id="WP_175269938.1">
    <property type="nucleotide sequence ID" value="NZ_JABFCR010000037.1"/>
</dbReference>
<dbReference type="InterPro" id="IPR036388">
    <property type="entry name" value="WH-like_DNA-bd_sf"/>
</dbReference>
<sequence length="110" mass="12269">MPDYNFYDNVYDVARQIPAGRVTSYGAIASYLGTKGSSRMVGYAMQVCGNAQPPVPAHRVVNRRGLLTAKFHFGGDRMQQLLEAEGVKVKDDQVQDFKTVFWDPNIELAL</sequence>
<organism evidence="3 4">
    <name type="scientific">Mucilaginibacter humi</name>
    <dbReference type="NCBI Taxonomy" id="2732510"/>
    <lineage>
        <taxon>Bacteria</taxon>
        <taxon>Pseudomonadati</taxon>
        <taxon>Bacteroidota</taxon>
        <taxon>Sphingobacteriia</taxon>
        <taxon>Sphingobacteriales</taxon>
        <taxon>Sphingobacteriaceae</taxon>
        <taxon>Mucilaginibacter</taxon>
    </lineage>
</organism>
<dbReference type="CDD" id="cd06445">
    <property type="entry name" value="ATase"/>
    <property type="match status" value="1"/>
</dbReference>
<evidence type="ECO:0000259" key="2">
    <source>
        <dbReference type="Pfam" id="PF01035"/>
    </source>
</evidence>
<dbReference type="Proteomes" id="UP000566071">
    <property type="component" value="Unassembled WGS sequence"/>
</dbReference>
<proteinExistence type="predicted"/>
<keyword evidence="4" id="KW-1185">Reference proteome</keyword>
<dbReference type="Pfam" id="PF01035">
    <property type="entry name" value="DNA_binding_1"/>
    <property type="match status" value="1"/>
</dbReference>
<gene>
    <name evidence="3" type="ORF">HK413_09030</name>
</gene>
<keyword evidence="1" id="KW-0227">DNA damage</keyword>